<keyword evidence="2" id="KW-1185">Reference proteome</keyword>
<dbReference type="AlphaFoldDB" id="A0ABC8IV77"/>
<protein>
    <submittedName>
        <fullName evidence="1">Uncharacterized protein</fullName>
    </submittedName>
</protein>
<evidence type="ECO:0000313" key="2">
    <source>
        <dbReference type="Proteomes" id="UP001642260"/>
    </source>
</evidence>
<accession>A0ABC8IV77</accession>
<gene>
    <name evidence="1" type="ORF">ERUC_LOCUS2947</name>
</gene>
<organism evidence="1 2">
    <name type="scientific">Eruca vesicaria subsp. sativa</name>
    <name type="common">Garden rocket</name>
    <name type="synonym">Eruca sativa</name>
    <dbReference type="NCBI Taxonomy" id="29727"/>
    <lineage>
        <taxon>Eukaryota</taxon>
        <taxon>Viridiplantae</taxon>
        <taxon>Streptophyta</taxon>
        <taxon>Embryophyta</taxon>
        <taxon>Tracheophyta</taxon>
        <taxon>Spermatophyta</taxon>
        <taxon>Magnoliopsida</taxon>
        <taxon>eudicotyledons</taxon>
        <taxon>Gunneridae</taxon>
        <taxon>Pentapetalae</taxon>
        <taxon>rosids</taxon>
        <taxon>malvids</taxon>
        <taxon>Brassicales</taxon>
        <taxon>Brassicaceae</taxon>
        <taxon>Brassiceae</taxon>
        <taxon>Eruca</taxon>
    </lineage>
</organism>
<comment type="caution">
    <text evidence="1">The sequence shown here is derived from an EMBL/GenBank/DDBJ whole genome shotgun (WGS) entry which is preliminary data.</text>
</comment>
<sequence length="83" mass="9893">MPKHKNYAWKILLVEEDREEYTGIRSGGDKEIIDLKPEPNLKRLNQMKRLQVKKKKAKFNLKLKALSWEGDEMIETVQKKRVL</sequence>
<proteinExistence type="predicted"/>
<reference evidence="1 2" key="1">
    <citation type="submission" date="2022-03" db="EMBL/GenBank/DDBJ databases">
        <authorList>
            <person name="Macdonald S."/>
            <person name="Ahmed S."/>
            <person name="Newling K."/>
        </authorList>
    </citation>
    <scope>NUCLEOTIDE SEQUENCE [LARGE SCALE GENOMIC DNA]</scope>
</reference>
<dbReference type="Proteomes" id="UP001642260">
    <property type="component" value="Unassembled WGS sequence"/>
</dbReference>
<name>A0ABC8IV77_ERUVS</name>
<evidence type="ECO:0000313" key="1">
    <source>
        <dbReference type="EMBL" id="CAH8301296.1"/>
    </source>
</evidence>
<dbReference type="EMBL" id="CAKOAT010055155">
    <property type="protein sequence ID" value="CAH8301296.1"/>
    <property type="molecule type" value="Genomic_DNA"/>
</dbReference>